<name>A0AAW6TR70_9FLAO</name>
<feature type="transmembrane region" description="Helical" evidence="1">
    <location>
        <begin position="62"/>
        <end position="82"/>
    </location>
</feature>
<keyword evidence="1" id="KW-1133">Transmembrane helix</keyword>
<dbReference type="Pfam" id="PF14219">
    <property type="entry name" value="DUF4328"/>
    <property type="match status" value="1"/>
</dbReference>
<reference evidence="3 4" key="1">
    <citation type="submission" date="2023-04" db="EMBL/GenBank/DDBJ databases">
        <title>Two novel species of Flavobacterium.</title>
        <authorList>
            <person name="Liu Q."/>
            <person name="Xin Y.-H."/>
        </authorList>
    </citation>
    <scope>NUCLEOTIDE SEQUENCE [LARGE SCALE GENOMIC DNA]</scope>
    <source>
        <strain evidence="3 4">LB2P87</strain>
    </source>
</reference>
<feature type="transmembrane region" description="Helical" evidence="1">
    <location>
        <begin position="148"/>
        <end position="166"/>
    </location>
</feature>
<organism evidence="3 4">
    <name type="scientific">Flavobacterium yafengii</name>
    <dbReference type="NCBI Taxonomy" id="3041253"/>
    <lineage>
        <taxon>Bacteria</taxon>
        <taxon>Pseudomonadati</taxon>
        <taxon>Bacteroidota</taxon>
        <taxon>Flavobacteriia</taxon>
        <taxon>Flavobacteriales</taxon>
        <taxon>Flavobacteriaceae</taxon>
        <taxon>Flavobacterium</taxon>
    </lineage>
</organism>
<protein>
    <submittedName>
        <fullName evidence="3">DUF4328 domain-containing protein</fullName>
    </submittedName>
</protein>
<feature type="domain" description="DUF4328" evidence="2">
    <location>
        <begin position="48"/>
        <end position="207"/>
    </location>
</feature>
<evidence type="ECO:0000259" key="2">
    <source>
        <dbReference type="Pfam" id="PF14219"/>
    </source>
</evidence>
<comment type="caution">
    <text evidence="3">The sequence shown here is derived from an EMBL/GenBank/DDBJ whole genome shotgun (WGS) entry which is preliminary data.</text>
</comment>
<dbReference type="AlphaFoldDB" id="A0AAW6TR70"/>
<dbReference type="EMBL" id="JASCRY010000006">
    <property type="protein sequence ID" value="MDI5951134.1"/>
    <property type="molecule type" value="Genomic_DNA"/>
</dbReference>
<evidence type="ECO:0000256" key="1">
    <source>
        <dbReference type="SAM" id="Phobius"/>
    </source>
</evidence>
<proteinExistence type="predicted"/>
<keyword evidence="1" id="KW-0472">Membrane</keyword>
<dbReference type="InterPro" id="IPR025565">
    <property type="entry name" value="DUF4328"/>
</dbReference>
<sequence>MESLRPNGQRAKIAIMLIWIVLTVEIISLLSDYLQYDLLQTVANGGQITTESATDNDLRQKIIAMIYLTVYVISGITFIRWFRRAYYNLHLKAASLSFTEGWAAGCWFVPIISLYRPNQIMKELYQETQSLLSKKDENYAKNLTTHSIGWWWALWIISSFLGQFVFKYSLKAETIEELTTSTIASIIASIIGIPLAIITVKVIKDYSEIESLLYELINEEEEKKIIPDTDLQPIEN</sequence>
<accession>A0AAW6TR70</accession>
<keyword evidence="1" id="KW-0812">Transmembrane</keyword>
<evidence type="ECO:0000313" key="3">
    <source>
        <dbReference type="EMBL" id="MDI5951134.1"/>
    </source>
</evidence>
<dbReference type="RefSeq" id="WP_282718035.1">
    <property type="nucleotide sequence ID" value="NZ_JASCRY010000006.1"/>
</dbReference>
<keyword evidence="4" id="KW-1185">Reference proteome</keyword>
<gene>
    <name evidence="3" type="ORF">QLS97_15880</name>
</gene>
<dbReference type="Proteomes" id="UP001228643">
    <property type="component" value="Unassembled WGS sequence"/>
</dbReference>
<evidence type="ECO:0000313" key="4">
    <source>
        <dbReference type="Proteomes" id="UP001228643"/>
    </source>
</evidence>
<feature type="transmembrane region" description="Helical" evidence="1">
    <location>
        <begin position="178"/>
        <end position="203"/>
    </location>
</feature>
<feature type="transmembrane region" description="Helical" evidence="1">
    <location>
        <begin position="12"/>
        <end position="30"/>
    </location>
</feature>